<name>Q10FD8_ORYSJ</name>
<evidence type="ECO:0000313" key="3">
    <source>
        <dbReference type="Proteomes" id="UP000000763"/>
    </source>
</evidence>
<protein>
    <submittedName>
        <fullName evidence="2">Uncharacterized protein</fullName>
    </submittedName>
</protein>
<evidence type="ECO:0000313" key="2">
    <source>
        <dbReference type="EMBL" id="AAP03388.1"/>
    </source>
</evidence>
<proteinExistence type="predicted"/>
<evidence type="ECO:0000256" key="1">
    <source>
        <dbReference type="SAM" id="MobiDB-lite"/>
    </source>
</evidence>
<dbReference type="Proteomes" id="UP000000763">
    <property type="component" value="Chromosome 3"/>
</dbReference>
<dbReference type="AlphaFoldDB" id="Q10FD8"/>
<feature type="region of interest" description="Disordered" evidence="1">
    <location>
        <begin position="85"/>
        <end position="182"/>
    </location>
</feature>
<reference evidence="3" key="2">
    <citation type="journal article" date="2008" name="Nucleic Acids Res.">
        <title>The rice annotation project database (RAP-DB): 2008 update.</title>
        <authorList>
            <consortium name="The rice annotation project (RAP)"/>
        </authorList>
    </citation>
    <scope>GENOME REANNOTATION</scope>
    <source>
        <strain evidence="3">cv. Nipponbare</strain>
    </source>
</reference>
<sequence length="182" mass="20443">MDKFYGEEEQCEGSAGNCDMPNEDVGCEQEDQTCVDHSEANLDQMMRDGEKADTDDRKYRMFKTMVEDSKAPPYNGLCKASRYNCGDRDDDGGSNSTMKKKRVPMKRIPQERVSARGHRKKKSTCLLPCHGRKGKADPSPAMPLEQGDGQRYHYPGVAWSRGEEEEPSTLTDTVLTAARHKS</sequence>
<accession>Q10FD8</accession>
<gene>
    <name evidence="2" type="ORF">OSJNBb0113I20.6</name>
</gene>
<feature type="region of interest" description="Disordered" evidence="1">
    <location>
        <begin position="1"/>
        <end position="22"/>
    </location>
</feature>
<reference evidence="3" key="1">
    <citation type="journal article" date="2005" name="Nature">
        <title>The map-based sequence of the rice genome.</title>
        <authorList>
            <consortium name="International rice genome sequencing project (IRGSP)"/>
            <person name="Matsumoto T."/>
            <person name="Wu J."/>
            <person name="Kanamori H."/>
            <person name="Katayose Y."/>
            <person name="Fujisawa M."/>
            <person name="Namiki N."/>
            <person name="Mizuno H."/>
            <person name="Yamamoto K."/>
            <person name="Antonio B.A."/>
            <person name="Baba T."/>
            <person name="Sakata K."/>
            <person name="Nagamura Y."/>
            <person name="Aoki H."/>
            <person name="Arikawa K."/>
            <person name="Arita K."/>
            <person name="Bito T."/>
            <person name="Chiden Y."/>
            <person name="Fujitsuka N."/>
            <person name="Fukunaka R."/>
            <person name="Hamada M."/>
            <person name="Harada C."/>
            <person name="Hayashi A."/>
            <person name="Hijishita S."/>
            <person name="Honda M."/>
            <person name="Hosokawa S."/>
            <person name="Ichikawa Y."/>
            <person name="Idonuma A."/>
            <person name="Iijima M."/>
            <person name="Ikeda M."/>
            <person name="Ikeno M."/>
            <person name="Ito K."/>
            <person name="Ito S."/>
            <person name="Ito T."/>
            <person name="Ito Y."/>
            <person name="Ito Y."/>
            <person name="Iwabuchi A."/>
            <person name="Kamiya K."/>
            <person name="Karasawa W."/>
            <person name="Kurita K."/>
            <person name="Katagiri S."/>
            <person name="Kikuta A."/>
            <person name="Kobayashi H."/>
            <person name="Kobayashi N."/>
            <person name="Machita K."/>
            <person name="Maehara T."/>
            <person name="Masukawa M."/>
            <person name="Mizubayashi T."/>
            <person name="Mukai Y."/>
            <person name="Nagasaki H."/>
            <person name="Nagata Y."/>
            <person name="Naito S."/>
            <person name="Nakashima M."/>
            <person name="Nakama Y."/>
            <person name="Nakamichi Y."/>
            <person name="Nakamura M."/>
            <person name="Meguro A."/>
            <person name="Negishi M."/>
            <person name="Ohta I."/>
            <person name="Ohta T."/>
            <person name="Okamoto M."/>
            <person name="Ono N."/>
            <person name="Saji S."/>
            <person name="Sakaguchi M."/>
            <person name="Sakai K."/>
            <person name="Shibata M."/>
            <person name="Shimokawa T."/>
            <person name="Song J."/>
            <person name="Takazaki Y."/>
            <person name="Terasawa K."/>
            <person name="Tsugane M."/>
            <person name="Tsuji K."/>
            <person name="Ueda S."/>
            <person name="Waki K."/>
            <person name="Yamagata H."/>
            <person name="Yamamoto M."/>
            <person name="Yamamoto S."/>
            <person name="Yamane H."/>
            <person name="Yoshiki S."/>
            <person name="Yoshihara R."/>
            <person name="Yukawa K."/>
            <person name="Zhong H."/>
            <person name="Yano M."/>
            <person name="Yuan Q."/>
            <person name="Ouyang S."/>
            <person name="Liu J."/>
            <person name="Jones K.M."/>
            <person name="Gansberger K."/>
            <person name="Moffat K."/>
            <person name="Hill J."/>
            <person name="Bera J."/>
            <person name="Fadrosh D."/>
            <person name="Jin S."/>
            <person name="Johri S."/>
            <person name="Kim M."/>
            <person name="Overton L."/>
            <person name="Reardon M."/>
            <person name="Tsitrin T."/>
            <person name="Vuong H."/>
            <person name="Weaver B."/>
            <person name="Ciecko A."/>
            <person name="Tallon L."/>
            <person name="Jackson J."/>
            <person name="Pai G."/>
            <person name="Aken S.V."/>
            <person name="Utterback T."/>
            <person name="Reidmuller S."/>
            <person name="Feldblyum T."/>
            <person name="Hsiao J."/>
            <person name="Zismann V."/>
            <person name="Iobst S."/>
            <person name="de Vazeille A.R."/>
            <person name="Buell C.R."/>
            <person name="Ying K."/>
            <person name="Li Y."/>
            <person name="Lu T."/>
            <person name="Huang Y."/>
            <person name="Zhao Q."/>
            <person name="Feng Q."/>
            <person name="Zhang L."/>
            <person name="Zhu J."/>
            <person name="Weng Q."/>
            <person name="Mu J."/>
            <person name="Lu Y."/>
            <person name="Fan D."/>
            <person name="Liu Y."/>
            <person name="Guan J."/>
            <person name="Zhang Y."/>
            <person name="Yu S."/>
            <person name="Liu X."/>
            <person name="Zhang Y."/>
            <person name="Hong G."/>
            <person name="Han B."/>
            <person name="Choisne N."/>
            <person name="Demange N."/>
            <person name="Orjeda G."/>
            <person name="Samain S."/>
            <person name="Cattolico L."/>
            <person name="Pelletier E."/>
            <person name="Couloux A."/>
            <person name="Segurens B."/>
            <person name="Wincker P."/>
            <person name="D'Hont A."/>
            <person name="Scarpelli C."/>
            <person name="Weissenbach J."/>
            <person name="Salanoubat M."/>
            <person name="Quetier F."/>
            <person name="Yu Y."/>
            <person name="Kim H.R."/>
            <person name="Rambo T."/>
            <person name="Currie J."/>
            <person name="Collura K."/>
            <person name="Luo M."/>
            <person name="Yang T."/>
            <person name="Ammiraju J.S.S."/>
            <person name="Engler F."/>
            <person name="Soderlund C."/>
            <person name="Wing R.A."/>
            <person name="Palmer L.E."/>
            <person name="de la Bastide M."/>
            <person name="Spiegel L."/>
            <person name="Nascimento L."/>
            <person name="Zutavern T."/>
            <person name="O'Shaughnessy A."/>
            <person name="Dike S."/>
            <person name="Dedhia N."/>
            <person name="Preston R."/>
            <person name="Balija V."/>
            <person name="McCombie W.R."/>
            <person name="Chow T."/>
            <person name="Chen H."/>
            <person name="Chung M."/>
            <person name="Chen C."/>
            <person name="Shaw J."/>
            <person name="Wu H."/>
            <person name="Hsiao K."/>
            <person name="Chao Y."/>
            <person name="Chu M."/>
            <person name="Cheng C."/>
            <person name="Hour A."/>
            <person name="Lee P."/>
            <person name="Lin S."/>
            <person name="Lin Y."/>
            <person name="Liou J."/>
            <person name="Liu S."/>
            <person name="Hsing Y."/>
            <person name="Raghuvanshi S."/>
            <person name="Mohanty A."/>
            <person name="Bharti A.K."/>
            <person name="Gaur A."/>
            <person name="Gupta V."/>
            <person name="Kumar D."/>
            <person name="Ravi V."/>
            <person name="Vij S."/>
            <person name="Kapur A."/>
            <person name="Khurana P."/>
            <person name="Khurana P."/>
            <person name="Khurana J.P."/>
            <person name="Tyagi A.K."/>
            <person name="Gaikwad K."/>
            <person name="Singh A."/>
            <person name="Dalal V."/>
            <person name="Srivastava S."/>
            <person name="Dixit A."/>
            <person name="Pal A.K."/>
            <person name="Ghazi I.A."/>
            <person name="Yadav M."/>
            <person name="Pandit A."/>
            <person name="Bhargava A."/>
            <person name="Sureshbabu K."/>
            <person name="Batra K."/>
            <person name="Sharma T.R."/>
            <person name="Mohapatra T."/>
            <person name="Singh N.K."/>
            <person name="Messing J."/>
            <person name="Nelson A.B."/>
            <person name="Fuks G."/>
            <person name="Kavchok S."/>
            <person name="Keizer G."/>
            <person name="Linton E."/>
            <person name="Llaca V."/>
            <person name="Song R."/>
            <person name="Tanyolac B."/>
            <person name="Young S."/>
            <person name="Ho-Il K."/>
            <person name="Hahn J.H."/>
            <person name="Sangsakoo G."/>
            <person name="Vanavichit A."/>
            <person name="de Mattos Luiz.A.T."/>
            <person name="Zimmer P.D."/>
            <person name="Malone G."/>
            <person name="Dellagostin O."/>
            <person name="de Oliveira A.C."/>
            <person name="Bevan M."/>
            <person name="Bancroft I."/>
            <person name="Minx P."/>
            <person name="Cordum H."/>
            <person name="Wilson R."/>
            <person name="Cheng Z."/>
            <person name="Jin W."/>
            <person name="Jiang J."/>
            <person name="Leong S.A."/>
            <person name="Iwama H."/>
            <person name="Gojobori T."/>
            <person name="Itoh T."/>
            <person name="Niimura Y."/>
            <person name="Fujii Y."/>
            <person name="Habara T."/>
            <person name="Sakai H."/>
            <person name="Sato Y."/>
            <person name="Wilson G."/>
            <person name="Kumar K."/>
            <person name="McCouch S."/>
            <person name="Juretic N."/>
            <person name="Hoen D."/>
            <person name="Wright S."/>
            <person name="Bruskiewich R."/>
            <person name="Bureau T."/>
            <person name="Miyao A."/>
            <person name="Hirochika H."/>
            <person name="Nishikawa T."/>
            <person name="Kadowaki K."/>
            <person name="Sugiura M."/>
            <person name="Burr B."/>
            <person name="Sasaki T."/>
        </authorList>
    </citation>
    <scope>NUCLEOTIDE SEQUENCE [LARGE SCALE GENOMIC DNA]</scope>
    <source>
        <strain evidence="3">cv. Nipponbare</strain>
    </source>
</reference>
<organism evidence="2 3">
    <name type="scientific">Oryza sativa subsp. japonica</name>
    <name type="common">Rice</name>
    <dbReference type="NCBI Taxonomy" id="39947"/>
    <lineage>
        <taxon>Eukaryota</taxon>
        <taxon>Viridiplantae</taxon>
        <taxon>Streptophyta</taxon>
        <taxon>Embryophyta</taxon>
        <taxon>Tracheophyta</taxon>
        <taxon>Spermatophyta</taxon>
        <taxon>Magnoliopsida</taxon>
        <taxon>Liliopsida</taxon>
        <taxon>Poales</taxon>
        <taxon>Poaceae</taxon>
        <taxon>BOP clade</taxon>
        <taxon>Oryzoideae</taxon>
        <taxon>Oryzeae</taxon>
        <taxon>Oryzinae</taxon>
        <taxon>Oryza</taxon>
        <taxon>Oryza sativa</taxon>
    </lineage>
</organism>
<dbReference type="EMBL" id="AC116369">
    <property type="protein sequence ID" value="AAP03388.1"/>
    <property type="molecule type" value="Genomic_DNA"/>
</dbReference>